<evidence type="ECO:0000256" key="3">
    <source>
        <dbReference type="ARBA" id="ARBA00023125"/>
    </source>
</evidence>
<dbReference type="InterPro" id="IPR030456">
    <property type="entry name" value="TF_fork_head_CS_2"/>
</dbReference>
<dbReference type="Pfam" id="PF00250">
    <property type="entry name" value="Forkhead"/>
    <property type="match status" value="1"/>
</dbReference>
<dbReference type="PROSITE" id="PS50039">
    <property type="entry name" value="FORK_HEAD_3"/>
    <property type="match status" value="1"/>
</dbReference>
<keyword evidence="1" id="KW-0217">Developmental protein</keyword>
<evidence type="ECO:0000256" key="7">
    <source>
        <dbReference type="SAM" id="MobiDB-lite"/>
    </source>
</evidence>
<organism evidence="9 10">
    <name type="scientific">Labeo rohita</name>
    <name type="common">Indian major carp</name>
    <name type="synonym">Cyprinus rohita</name>
    <dbReference type="NCBI Taxonomy" id="84645"/>
    <lineage>
        <taxon>Eukaryota</taxon>
        <taxon>Metazoa</taxon>
        <taxon>Chordata</taxon>
        <taxon>Craniata</taxon>
        <taxon>Vertebrata</taxon>
        <taxon>Euteleostomi</taxon>
        <taxon>Actinopterygii</taxon>
        <taxon>Neopterygii</taxon>
        <taxon>Teleostei</taxon>
        <taxon>Ostariophysi</taxon>
        <taxon>Cypriniformes</taxon>
        <taxon>Cyprinidae</taxon>
        <taxon>Labeoninae</taxon>
        <taxon>Labeonini</taxon>
        <taxon>Labeo</taxon>
    </lineage>
</organism>
<evidence type="ECO:0000256" key="1">
    <source>
        <dbReference type="ARBA" id="ARBA00022473"/>
    </source>
</evidence>
<proteinExistence type="predicted"/>
<keyword evidence="10" id="KW-1185">Reference proteome</keyword>
<gene>
    <name evidence="9" type="ORF">H4Q32_003200</name>
</gene>
<dbReference type="Proteomes" id="UP000830375">
    <property type="component" value="Unassembled WGS sequence"/>
</dbReference>
<comment type="subcellular location">
    <subcellularLocation>
        <location evidence="6">Nucleus</location>
    </subcellularLocation>
</comment>
<dbReference type="Gene3D" id="1.10.10.10">
    <property type="entry name" value="Winged helix-like DNA-binding domain superfamily/Winged helix DNA-binding domain"/>
    <property type="match status" value="1"/>
</dbReference>
<evidence type="ECO:0000313" key="10">
    <source>
        <dbReference type="Proteomes" id="UP000830375"/>
    </source>
</evidence>
<comment type="caution">
    <text evidence="9">The sequence shown here is derived from an EMBL/GenBank/DDBJ whole genome shotgun (WGS) entry which is preliminary data.</text>
</comment>
<dbReference type="PANTHER" id="PTHR46721:SF2">
    <property type="entry name" value="FORKHEAD BOX PROTEIN N4"/>
    <property type="match status" value="1"/>
</dbReference>
<dbReference type="InterPro" id="IPR036388">
    <property type="entry name" value="WH-like_DNA-bd_sf"/>
</dbReference>
<evidence type="ECO:0000256" key="5">
    <source>
        <dbReference type="ARBA" id="ARBA00023242"/>
    </source>
</evidence>
<reference evidence="9 10" key="1">
    <citation type="submission" date="2022-01" db="EMBL/GenBank/DDBJ databases">
        <title>A high-quality chromosome-level genome assembly of rohu carp, Labeo rohita.</title>
        <authorList>
            <person name="Arick M.A. II"/>
            <person name="Hsu C.-Y."/>
            <person name="Magbanua Z."/>
            <person name="Pechanova O."/>
            <person name="Grover C."/>
            <person name="Miller E."/>
            <person name="Thrash A."/>
            <person name="Ezzel L."/>
            <person name="Alam S."/>
            <person name="Benzie J."/>
            <person name="Hamilton M."/>
            <person name="Karsi A."/>
            <person name="Lawrence M.L."/>
            <person name="Peterson D.G."/>
        </authorList>
    </citation>
    <scope>NUCLEOTIDE SEQUENCE [LARGE SCALE GENOMIC DNA]</scope>
    <source>
        <strain evidence="10">BAU-BD-2019</strain>
        <tissue evidence="9">Blood</tissue>
    </source>
</reference>
<protein>
    <submittedName>
        <fullName evidence="9">Forkhead box protein N4</fullName>
    </submittedName>
</protein>
<keyword evidence="2" id="KW-0805">Transcription regulation</keyword>
<dbReference type="InterPro" id="IPR036390">
    <property type="entry name" value="WH_DNA-bd_sf"/>
</dbReference>
<dbReference type="SMART" id="SM00339">
    <property type="entry name" value="FH"/>
    <property type="match status" value="1"/>
</dbReference>
<evidence type="ECO:0000256" key="2">
    <source>
        <dbReference type="ARBA" id="ARBA00023015"/>
    </source>
</evidence>
<dbReference type="SUPFAM" id="SSF46785">
    <property type="entry name" value="Winged helix' DNA-binding domain"/>
    <property type="match status" value="1"/>
</dbReference>
<dbReference type="InterPro" id="IPR049624">
    <property type="entry name" value="FOXN1_4"/>
</dbReference>
<feature type="region of interest" description="Disordered" evidence="7">
    <location>
        <begin position="372"/>
        <end position="407"/>
    </location>
</feature>
<dbReference type="PANTHER" id="PTHR46721">
    <property type="entry name" value="FORKHEAD BOX PROTEIN N1"/>
    <property type="match status" value="1"/>
</dbReference>
<keyword evidence="5 6" id="KW-0539">Nucleus</keyword>
<dbReference type="InterPro" id="IPR001766">
    <property type="entry name" value="Fork_head_dom"/>
</dbReference>
<name>A0ABQ8MSJ2_LABRO</name>
<feature type="domain" description="Fork-head" evidence="8">
    <location>
        <begin position="203"/>
        <end position="299"/>
    </location>
</feature>
<keyword evidence="3 6" id="KW-0238">DNA-binding</keyword>
<evidence type="ECO:0000259" key="8">
    <source>
        <dbReference type="PROSITE" id="PS50039"/>
    </source>
</evidence>
<dbReference type="PRINTS" id="PR00053">
    <property type="entry name" value="FORKHEAD"/>
</dbReference>
<dbReference type="CDD" id="cd20057">
    <property type="entry name" value="FH_FOXN4"/>
    <property type="match status" value="1"/>
</dbReference>
<evidence type="ECO:0000313" key="9">
    <source>
        <dbReference type="EMBL" id="KAI2664888.1"/>
    </source>
</evidence>
<evidence type="ECO:0000256" key="4">
    <source>
        <dbReference type="ARBA" id="ARBA00023163"/>
    </source>
</evidence>
<keyword evidence="4" id="KW-0804">Transcription</keyword>
<accession>A0ABQ8MSJ2</accession>
<evidence type="ECO:0000256" key="6">
    <source>
        <dbReference type="PROSITE-ProRule" id="PRU00089"/>
    </source>
</evidence>
<dbReference type="PROSITE" id="PS00658">
    <property type="entry name" value="FORK_HEAD_2"/>
    <property type="match status" value="1"/>
</dbReference>
<feature type="DNA-binding region" description="Fork-head" evidence="6">
    <location>
        <begin position="203"/>
        <end position="299"/>
    </location>
</feature>
<dbReference type="EMBL" id="JACTAM010000005">
    <property type="protein sequence ID" value="KAI2664888.1"/>
    <property type="molecule type" value="Genomic_DNA"/>
</dbReference>
<sequence>MIESGITTRMSGIHENPVQSHHTSAQDYRIIIQKLQTGAIRVLKAMSLSSSFNAVIYSGGRLCVQCGLTSNSFNDPLPVTPLRLLTTDPSQLKDELPGDLQSLSWLTSVDVPRLQQIGSGRPDYASSAQNSLLERQTAQLNSMTVAGGAGSAIHLQSEMQHSPLTISSCSPGGLYGNYNSQSLFPQPRITAHNQDLQPKTFPKPIYSYSCLIAMALKNSKTGSLPVSEIYSFMKEHFPYFKTAPDGWKNSVRHNLSLNKCFEKVENKMSGSSRKGCLWALNPAKIDKMEEEMQKWKRKDLPAIRRSMANPDKLITDRPESCRQKSIDTGMTRLPSCPPGQTLPIPAQMQPQPVVTLSLQCLPMHQHLQLQLQNQSRLAPASPAPAQTPPLHTVPDLTNSSLPQHPAKQHSDFYTLHTDMNSEVDALDPSIMDFSWQGNLWEEMKDDSFNLEALGTLSNSPLRLSDCDLDTGNVTPVSSAGGLPYPDLQVTGLYSSYSAVDALSNQYMNTQAGTKPIVLL</sequence>